<dbReference type="InterPro" id="IPR022385">
    <property type="entry name" value="Rhs_assc_core"/>
</dbReference>
<dbReference type="NCBIfam" id="TIGR03696">
    <property type="entry name" value="Rhs_assc_core"/>
    <property type="match status" value="1"/>
</dbReference>
<evidence type="ECO:0000313" key="3">
    <source>
        <dbReference type="Proteomes" id="UP000229970"/>
    </source>
</evidence>
<dbReference type="PRINTS" id="PR00394">
    <property type="entry name" value="RHSPROTEIN"/>
</dbReference>
<reference evidence="2 3" key="1">
    <citation type="journal article" date="2017" name="MBio">
        <title>Type VI secretion-mediated competition in the bee gut microbiome.</title>
        <authorList>
            <person name="Steele M.I."/>
            <person name="Kwong W.K."/>
            <person name="Powell J.E."/>
            <person name="Whiteley M."/>
            <person name="Moran N.A."/>
        </authorList>
    </citation>
    <scope>NUCLEOTIDE SEQUENCE [LARGE SCALE GENOMIC DNA]</scope>
    <source>
        <strain evidence="2 3">Ruf1-X</strain>
    </source>
</reference>
<dbReference type="RefSeq" id="WP_100138744.1">
    <property type="nucleotide sequence ID" value="NZ_MEIP01000004.1"/>
</dbReference>
<name>A0A2N9XNL5_9NEIS</name>
<evidence type="ECO:0000259" key="1">
    <source>
        <dbReference type="Pfam" id="PF15644"/>
    </source>
</evidence>
<dbReference type="InterPro" id="IPR028908">
    <property type="entry name" value="Tox-PL_dom"/>
</dbReference>
<dbReference type="Pfam" id="PF15644">
    <property type="entry name" value="Gln_amidase"/>
    <property type="match status" value="1"/>
</dbReference>
<comment type="caution">
    <text evidence="2">The sequence shown here is derived from an EMBL/GenBank/DDBJ whole genome shotgun (WGS) entry which is preliminary data.</text>
</comment>
<dbReference type="EMBL" id="MEIP01000004">
    <property type="protein sequence ID" value="PIT49920.1"/>
    <property type="molecule type" value="Genomic_DNA"/>
</dbReference>
<dbReference type="Proteomes" id="UP000229970">
    <property type="component" value="Unassembled WGS sequence"/>
</dbReference>
<gene>
    <name evidence="2" type="ORF">BHC46_01275</name>
</gene>
<dbReference type="PANTHER" id="PTHR32305">
    <property type="match status" value="1"/>
</dbReference>
<feature type="domain" description="Tox-PL" evidence="1">
    <location>
        <begin position="261"/>
        <end position="355"/>
    </location>
</feature>
<dbReference type="PANTHER" id="PTHR32305:SF15">
    <property type="entry name" value="PROTEIN RHSA-RELATED"/>
    <property type="match status" value="1"/>
</dbReference>
<proteinExistence type="predicted"/>
<accession>A0A2N9XNL5</accession>
<dbReference type="Gene3D" id="2.180.10.10">
    <property type="entry name" value="RHS repeat-associated core"/>
    <property type="match status" value="1"/>
</dbReference>
<evidence type="ECO:0000313" key="2">
    <source>
        <dbReference type="EMBL" id="PIT49920.1"/>
    </source>
</evidence>
<dbReference type="AlphaFoldDB" id="A0A2N9XNL5"/>
<dbReference type="InterPro" id="IPR050708">
    <property type="entry name" value="T6SS_VgrG/RHS"/>
</dbReference>
<protein>
    <recommendedName>
        <fullName evidence="1">Tox-PL domain-containing protein</fullName>
    </recommendedName>
</protein>
<organism evidence="2 3">
    <name type="scientific">Snodgrassella alvi</name>
    <dbReference type="NCBI Taxonomy" id="1196083"/>
    <lineage>
        <taxon>Bacteria</taxon>
        <taxon>Pseudomonadati</taxon>
        <taxon>Pseudomonadota</taxon>
        <taxon>Betaproteobacteria</taxon>
        <taxon>Neisseriales</taxon>
        <taxon>Neisseriaceae</taxon>
        <taxon>Snodgrassella</taxon>
    </lineage>
</organism>
<sequence length="372" mass="40303">MRVAYGWKPDSDWGTSPLWQASLDNNQTLKNANYNYLITDYLGTPQLAVNSRGQQTWKGIADAFGNTQLDPDNQITLNLRQPGQYYDQESGLYYNLARHYNPQTGRYIEADPLGVMGGLNLYGYANANPLMYADPYGLWSMDKAWGFIYDTTGWVPSHGLVNCLAGYGDYMSFGATEWLRDKTNVGGVDKCSNAYRYCTYIGIAQDLITLPRAIVDLFKAYKWYSAAKGSSVGKNLRSGSQKVAGSVRGVNPGYPTAGRTQNCVNCAIATDATLAGRPASALPSKGPVGLDNLEKAFNSKFKPVNGPHDIVKEMAQAGSGARGIVYGSNGPGTVGHVFNVVNQKGGINFVDGQTGRGAITGGYKSYGFMRTN</sequence>